<dbReference type="AlphaFoldDB" id="A0AA46SKE9"/>
<accession>A0AA46SKE9</accession>
<dbReference type="Gene3D" id="2.60.120.260">
    <property type="entry name" value="Galactose-binding domain-like"/>
    <property type="match status" value="1"/>
</dbReference>
<reference evidence="1" key="1">
    <citation type="submission" date="2022-10" db="EMBL/GenBank/DDBJ databases">
        <title>Mechanism of multi-heavy metal repair in Cytobacillus Firmus M7.</title>
        <authorList>
            <person name="Li X."/>
            <person name="Yu C."/>
        </authorList>
    </citation>
    <scope>NUCLEOTIDE SEQUENCE</scope>
    <source>
        <strain evidence="1">M7</strain>
    </source>
</reference>
<dbReference type="RefSeq" id="WP_048008880.1">
    <property type="nucleotide sequence ID" value="NZ_CP107027.1"/>
</dbReference>
<organism evidence="1 2">
    <name type="scientific">Cytobacillus firmus</name>
    <name type="common">Bacillus firmus</name>
    <dbReference type="NCBI Taxonomy" id="1399"/>
    <lineage>
        <taxon>Bacteria</taxon>
        <taxon>Bacillati</taxon>
        <taxon>Bacillota</taxon>
        <taxon>Bacilli</taxon>
        <taxon>Bacillales</taxon>
        <taxon>Bacillaceae</taxon>
        <taxon>Cytobacillus</taxon>
    </lineage>
</organism>
<dbReference type="Proteomes" id="UP001163104">
    <property type="component" value="Chromosome"/>
</dbReference>
<name>A0AA46SKE9_CYTFI</name>
<evidence type="ECO:0000313" key="1">
    <source>
        <dbReference type="EMBL" id="UYG96219.1"/>
    </source>
</evidence>
<proteinExistence type="predicted"/>
<sequence length="83" mass="9426">MYTNGKIKVLRAKAYDEGGNEYDLGEKEVISTDKSVTYHLSEYTQIPDGKKLAKVKIIFEESHSGPLMLSVSEVQFWERNVAN</sequence>
<dbReference type="EMBL" id="CP107027">
    <property type="protein sequence ID" value="UYG96219.1"/>
    <property type="molecule type" value="Genomic_DNA"/>
</dbReference>
<gene>
    <name evidence="1" type="ORF">OD459_04090</name>
</gene>
<protein>
    <submittedName>
        <fullName evidence="1">Uncharacterized protein</fullName>
    </submittedName>
</protein>
<evidence type="ECO:0000313" key="2">
    <source>
        <dbReference type="Proteomes" id="UP001163104"/>
    </source>
</evidence>